<dbReference type="RefSeq" id="WP_367845665.1">
    <property type="nucleotide sequence ID" value="NZ_JBFOHL010000013.1"/>
</dbReference>
<accession>A0ABV3QRY6</accession>
<gene>
    <name evidence="5" type="ORF">ABQJ56_14180</name>
</gene>
<dbReference type="Gene3D" id="3.10.180.10">
    <property type="entry name" value="2,3-Dihydroxybiphenyl 1,2-Dioxygenase, domain 1"/>
    <property type="match status" value="1"/>
</dbReference>
<evidence type="ECO:0000256" key="1">
    <source>
        <dbReference type="ARBA" id="ARBA00011051"/>
    </source>
</evidence>
<dbReference type="Proteomes" id="UP001556170">
    <property type="component" value="Unassembled WGS sequence"/>
</dbReference>
<dbReference type="InterPro" id="IPR045517">
    <property type="entry name" value="Glyoxalase_8"/>
</dbReference>
<evidence type="ECO:0000313" key="6">
    <source>
        <dbReference type="Proteomes" id="UP001556170"/>
    </source>
</evidence>
<dbReference type="EMBL" id="JBFOHL010000013">
    <property type="protein sequence ID" value="MEW9625372.1"/>
    <property type="molecule type" value="Genomic_DNA"/>
</dbReference>
<dbReference type="InterPro" id="IPR029068">
    <property type="entry name" value="Glyas_Bleomycin-R_OHBP_Dase"/>
</dbReference>
<evidence type="ECO:0000256" key="2">
    <source>
        <dbReference type="ARBA" id="ARBA00021572"/>
    </source>
</evidence>
<dbReference type="InterPro" id="IPR037523">
    <property type="entry name" value="VOC_core"/>
</dbReference>
<comment type="caution">
    <text evidence="5">The sequence shown here is derived from an EMBL/GenBank/DDBJ whole genome shotgun (WGS) entry which is preliminary data.</text>
</comment>
<proteinExistence type="inferred from homology"/>
<keyword evidence="3" id="KW-0046">Antibiotic resistance</keyword>
<dbReference type="InterPro" id="IPR000335">
    <property type="entry name" value="Bleomycin-R"/>
</dbReference>
<keyword evidence="6" id="KW-1185">Reference proteome</keyword>
<dbReference type="SUPFAM" id="SSF54593">
    <property type="entry name" value="Glyoxalase/Bleomycin resistance protein/Dihydroxybiphenyl dioxygenase"/>
    <property type="match status" value="1"/>
</dbReference>
<dbReference type="Pfam" id="PF19581">
    <property type="entry name" value="Glyoxalase_7"/>
    <property type="match status" value="1"/>
</dbReference>
<evidence type="ECO:0000259" key="4">
    <source>
        <dbReference type="PROSITE" id="PS51819"/>
    </source>
</evidence>
<sequence>MRNHLDAKLMAKQLRQRLAEKSIELGHGECLELVAAQFGYADWNMLAARIALTRQRDADGETGIRFKAAAPILRIYSRDKAREFYLDYLGFHLDWADAPLTADAGPATLYTQISRDRLVIHLSEHHGDGSPGTACWITMKGIDAFHAELAAKEYPNMRPGIEPMPPRLRVMEVIDPFGNRLRFGEFTSRPIREDGSPV</sequence>
<organism evidence="5 6">
    <name type="scientific">Rhodanobacter geophilus</name>
    <dbReference type="NCBI Taxonomy" id="3162488"/>
    <lineage>
        <taxon>Bacteria</taxon>
        <taxon>Pseudomonadati</taxon>
        <taxon>Pseudomonadota</taxon>
        <taxon>Gammaproteobacteria</taxon>
        <taxon>Lysobacterales</taxon>
        <taxon>Rhodanobacteraceae</taxon>
        <taxon>Rhodanobacter</taxon>
    </lineage>
</organism>
<evidence type="ECO:0000313" key="5">
    <source>
        <dbReference type="EMBL" id="MEW9625372.1"/>
    </source>
</evidence>
<dbReference type="PROSITE" id="PS51819">
    <property type="entry name" value="VOC"/>
    <property type="match status" value="1"/>
</dbReference>
<dbReference type="CDD" id="cd08349">
    <property type="entry name" value="BLMA_like"/>
    <property type="match status" value="1"/>
</dbReference>
<protein>
    <recommendedName>
        <fullName evidence="2">Bleomycin resistance protein</fullName>
    </recommendedName>
</protein>
<evidence type="ECO:0000256" key="3">
    <source>
        <dbReference type="ARBA" id="ARBA00023251"/>
    </source>
</evidence>
<feature type="domain" description="VOC" evidence="4">
    <location>
        <begin position="65"/>
        <end position="186"/>
    </location>
</feature>
<dbReference type="Pfam" id="PF20066">
    <property type="entry name" value="Glyoxalase_8"/>
    <property type="match status" value="1"/>
</dbReference>
<comment type="similarity">
    <text evidence="1">Belongs to the bleomycin resistance protein family.</text>
</comment>
<reference evidence="5 6" key="1">
    <citation type="submission" date="2024-06" db="EMBL/GenBank/DDBJ databases">
        <authorList>
            <person name="Woo H."/>
        </authorList>
    </citation>
    <scope>NUCLEOTIDE SEQUENCE [LARGE SCALE GENOMIC DNA]</scope>
    <source>
        <strain evidence="5 6">S2-g</strain>
    </source>
</reference>
<name>A0ABV3QRY6_9GAMM</name>